<dbReference type="Pfam" id="PF05051">
    <property type="entry name" value="COX17"/>
    <property type="match status" value="1"/>
</dbReference>
<name>T1K8S8_TETUR</name>
<dbReference type="STRING" id="32264.T1K8S8"/>
<evidence type="ECO:0000256" key="10">
    <source>
        <dbReference type="ARBA" id="ARBA00023186"/>
    </source>
</evidence>
<dbReference type="InterPro" id="IPR007745">
    <property type="entry name" value="Cyt_c_oxidase_Cu-chaperone"/>
</dbReference>
<comment type="subcellular location">
    <subcellularLocation>
        <location evidence="1">Cytoplasm</location>
    </subcellularLocation>
    <subcellularLocation>
        <location evidence="2">Mitochondrion intermembrane space</location>
    </subcellularLocation>
</comment>
<dbReference type="GO" id="GO:0005758">
    <property type="term" value="C:mitochondrial intermembrane space"/>
    <property type="evidence" value="ECO:0007669"/>
    <property type="project" value="UniProtKB-SubCell"/>
</dbReference>
<dbReference type="PROSITE" id="PS51808">
    <property type="entry name" value="CHCH"/>
    <property type="match status" value="1"/>
</dbReference>
<reference evidence="15" key="2">
    <citation type="submission" date="2015-06" db="UniProtKB">
        <authorList>
            <consortium name="EnsemblMetazoa"/>
        </authorList>
    </citation>
    <scope>IDENTIFICATION</scope>
</reference>
<comment type="similarity">
    <text evidence="3">Belongs to the COX17 family.</text>
</comment>
<accession>T1K8S8</accession>
<dbReference type="PANTHER" id="PTHR16719:SF0">
    <property type="entry name" value="CYTOCHROME C OXIDASE COPPER CHAPERONE"/>
    <property type="match status" value="1"/>
</dbReference>
<evidence type="ECO:0000256" key="13">
    <source>
        <dbReference type="ARBA" id="ARBA00071062"/>
    </source>
</evidence>
<keyword evidence="7 14" id="KW-0186">Copper</keyword>
<evidence type="ECO:0000256" key="1">
    <source>
        <dbReference type="ARBA" id="ARBA00004496"/>
    </source>
</evidence>
<dbReference type="EMBL" id="CAEY01001881">
    <property type="status" value="NOT_ANNOTATED_CDS"/>
    <property type="molecule type" value="Genomic_DNA"/>
</dbReference>
<evidence type="ECO:0000256" key="4">
    <source>
        <dbReference type="ARBA" id="ARBA00022490"/>
    </source>
</evidence>
<evidence type="ECO:0000256" key="12">
    <source>
        <dbReference type="ARBA" id="ARBA00065132"/>
    </source>
</evidence>
<comment type="subunit">
    <text evidence="12">Interacts with COA1. Interacts with the chaperone CHCHD4; this is important for correct folding and the formation of disulfide bonds that stabilize the structure.</text>
</comment>
<keyword evidence="8" id="KW-0496">Mitochondrion</keyword>
<dbReference type="EnsemblMetazoa" id="tetur07g02450.1">
    <property type="protein sequence ID" value="tetur07g02450.1"/>
    <property type="gene ID" value="tetur07g02450"/>
</dbReference>
<evidence type="ECO:0000256" key="6">
    <source>
        <dbReference type="ARBA" id="ARBA00022990"/>
    </source>
</evidence>
<feature type="binding site" evidence="14">
    <location>
        <position position="24"/>
    </location>
    <ligand>
        <name>Cu cation</name>
        <dbReference type="ChEBI" id="CHEBI:23378"/>
    </ligand>
</feature>
<keyword evidence="10" id="KW-0143">Chaperone</keyword>
<keyword evidence="4" id="KW-0963">Cytoplasm</keyword>
<dbReference type="Proteomes" id="UP000015104">
    <property type="component" value="Unassembled WGS sequence"/>
</dbReference>
<evidence type="ECO:0000256" key="2">
    <source>
        <dbReference type="ARBA" id="ARBA00004569"/>
    </source>
</evidence>
<evidence type="ECO:0000256" key="9">
    <source>
        <dbReference type="ARBA" id="ARBA00023157"/>
    </source>
</evidence>
<organism evidence="15 16">
    <name type="scientific">Tetranychus urticae</name>
    <name type="common">Two-spotted spider mite</name>
    <dbReference type="NCBI Taxonomy" id="32264"/>
    <lineage>
        <taxon>Eukaryota</taxon>
        <taxon>Metazoa</taxon>
        <taxon>Ecdysozoa</taxon>
        <taxon>Arthropoda</taxon>
        <taxon>Chelicerata</taxon>
        <taxon>Arachnida</taxon>
        <taxon>Acari</taxon>
        <taxon>Acariformes</taxon>
        <taxon>Trombidiformes</taxon>
        <taxon>Prostigmata</taxon>
        <taxon>Eleutherengona</taxon>
        <taxon>Raphignathae</taxon>
        <taxon>Tetranychoidea</taxon>
        <taxon>Tetranychidae</taxon>
        <taxon>Tetranychus</taxon>
    </lineage>
</organism>
<comment type="function">
    <text evidence="11">Copper metallochaperone essential for the assembly of the mitochondrial respiratory chain complex IV (CIV), also known as cytochrome c oxidase. Binds two copper ions and delivers them to the metallochaperone SCO1 which transports the copper ions to the Cu(A) site on the cytochrome c oxidase subunit II (MT-CO2/COX2).</text>
</comment>
<reference evidence="16" key="1">
    <citation type="submission" date="2011-08" db="EMBL/GenBank/DDBJ databases">
        <authorList>
            <person name="Rombauts S."/>
        </authorList>
    </citation>
    <scope>NUCLEOTIDE SEQUENCE</scope>
    <source>
        <strain evidence="16">London</strain>
    </source>
</reference>
<evidence type="ECO:0000256" key="8">
    <source>
        <dbReference type="ARBA" id="ARBA00023128"/>
    </source>
</evidence>
<keyword evidence="5 14" id="KW-0479">Metal-binding</keyword>
<evidence type="ECO:0000256" key="3">
    <source>
        <dbReference type="ARBA" id="ARBA00009241"/>
    </source>
</evidence>
<dbReference type="FunFam" id="1.10.287.1130:FF:000001">
    <property type="entry name" value="cytochrome c oxidase copper chaperone"/>
    <property type="match status" value="1"/>
</dbReference>
<keyword evidence="16" id="KW-1185">Reference proteome</keyword>
<dbReference type="AlphaFoldDB" id="T1K8S8"/>
<evidence type="ECO:0000256" key="11">
    <source>
        <dbReference type="ARBA" id="ARBA00055863"/>
    </source>
</evidence>
<evidence type="ECO:0000256" key="7">
    <source>
        <dbReference type="ARBA" id="ARBA00023008"/>
    </source>
</evidence>
<feature type="binding site" evidence="14">
    <location>
        <position position="23"/>
    </location>
    <ligand>
        <name>Cu cation</name>
        <dbReference type="ChEBI" id="CHEBI:23378"/>
    </ligand>
</feature>
<dbReference type="GO" id="GO:0033617">
    <property type="term" value="P:mitochondrial respiratory chain complex IV assembly"/>
    <property type="evidence" value="ECO:0007669"/>
    <property type="project" value="TreeGrafter"/>
</dbReference>
<evidence type="ECO:0000256" key="5">
    <source>
        <dbReference type="ARBA" id="ARBA00022723"/>
    </source>
</evidence>
<dbReference type="PANTHER" id="PTHR16719">
    <property type="entry name" value="CYTOCHROME C OXIDASE COPPER CHAPERONE"/>
    <property type="match status" value="1"/>
</dbReference>
<dbReference type="SUPFAM" id="SSF47072">
    <property type="entry name" value="Cysteine alpha-hairpin motif"/>
    <property type="match status" value="1"/>
</dbReference>
<evidence type="ECO:0000256" key="14">
    <source>
        <dbReference type="PIRSR" id="PIRSR607745-1"/>
    </source>
</evidence>
<dbReference type="GO" id="GO:0005507">
    <property type="term" value="F:copper ion binding"/>
    <property type="evidence" value="ECO:0007669"/>
    <property type="project" value="InterPro"/>
</dbReference>
<sequence>MSIESGKQESTKTNENEKKLKPCCACPETKQARDECIIQRGEEHCHDLIEAHKKCMRDLGFKI</sequence>
<dbReference type="GO" id="GO:0016531">
    <property type="term" value="F:copper chaperone activity"/>
    <property type="evidence" value="ECO:0007669"/>
    <property type="project" value="InterPro"/>
</dbReference>
<dbReference type="eggNOG" id="KOG3496">
    <property type="taxonomic scope" value="Eukaryota"/>
</dbReference>
<proteinExistence type="inferred from homology"/>
<keyword evidence="9" id="KW-1015">Disulfide bond</keyword>
<protein>
    <recommendedName>
        <fullName evidence="13">Cytochrome c oxidase copper chaperone</fullName>
    </recommendedName>
</protein>
<evidence type="ECO:0000313" key="16">
    <source>
        <dbReference type="Proteomes" id="UP000015104"/>
    </source>
</evidence>
<keyword evidence="6" id="KW-0007">Acetylation</keyword>
<evidence type="ECO:0000313" key="15">
    <source>
        <dbReference type="EnsemblMetazoa" id="tetur07g02450.1"/>
    </source>
</evidence>
<dbReference type="InterPro" id="IPR009069">
    <property type="entry name" value="Cys_alpha_HP_mot_SF"/>
</dbReference>
<dbReference type="HOGENOM" id="CLU_149618_1_2_1"/>
<dbReference type="Gene3D" id="1.10.287.1130">
    <property type="entry name" value="CytochromE C oxidase copper chaperone"/>
    <property type="match status" value="1"/>
</dbReference>